<dbReference type="OMA" id="MFRDIYR"/>
<sequence>MKNIEDELKALRDSENKPPPTLADLENIAKKISNPDYCKDIKVKSFVTRLLPECYSAFTFNNLDVKNFHEETLFFIFYALPESELQVKAYNELIIKGFAFSKTLNAFVFFADPKIADNKKRSILVFDPFLWEKVYRETVFDEKFISTLEHLVECKYDEEP</sequence>
<keyword evidence="3" id="KW-1185">Reference proteome</keyword>
<dbReference type="GO" id="GO:0000289">
    <property type="term" value="P:nuclear-transcribed mRNA poly(A) tail shortening"/>
    <property type="evidence" value="ECO:0007669"/>
    <property type="project" value="UniProtKB-ARBA"/>
</dbReference>
<dbReference type="EMBL" id="JH370141">
    <property type="protein sequence ID" value="ELA41590.1"/>
    <property type="molecule type" value="Genomic_DNA"/>
</dbReference>
<dbReference type="InterPro" id="IPR038635">
    <property type="entry name" value="CCR4-NOT_su2/3/5_C_sf"/>
</dbReference>
<dbReference type="InParanoid" id="L2GM90"/>
<evidence type="ECO:0000313" key="2">
    <source>
        <dbReference type="EMBL" id="ELA41590.1"/>
    </source>
</evidence>
<reference evidence="3" key="1">
    <citation type="submission" date="2011-05" db="EMBL/GenBank/DDBJ databases">
        <title>The genome sequence of Vittaforma corneae strain ATCC 50505.</title>
        <authorList>
            <consortium name="The Broad Institute Genome Sequencing Platform"/>
            <person name="Cuomo C."/>
            <person name="Didier E."/>
            <person name="Bowers L."/>
            <person name="Young S.K."/>
            <person name="Zeng Q."/>
            <person name="Gargeya S."/>
            <person name="Fitzgerald M."/>
            <person name="Haas B."/>
            <person name="Abouelleil A."/>
            <person name="Alvarado L."/>
            <person name="Arachchi H.M."/>
            <person name="Berlin A."/>
            <person name="Chapman S.B."/>
            <person name="Gearin G."/>
            <person name="Goldberg J."/>
            <person name="Griggs A."/>
            <person name="Gujja S."/>
            <person name="Hansen M."/>
            <person name="Heiman D."/>
            <person name="Howarth C."/>
            <person name="Larimer J."/>
            <person name="Lui A."/>
            <person name="MacDonald P.J.P."/>
            <person name="McCowen C."/>
            <person name="Montmayeur A."/>
            <person name="Murphy C."/>
            <person name="Neiman D."/>
            <person name="Pearson M."/>
            <person name="Priest M."/>
            <person name="Roberts A."/>
            <person name="Saif S."/>
            <person name="Shea T."/>
            <person name="Sisk P."/>
            <person name="Stolte C."/>
            <person name="Sykes S."/>
            <person name="Wortman J."/>
            <person name="Nusbaum C."/>
            <person name="Birren B."/>
        </authorList>
    </citation>
    <scope>NUCLEOTIDE SEQUENCE [LARGE SCALE GENOMIC DNA]</scope>
    <source>
        <strain evidence="3">ATCC 50505</strain>
    </source>
</reference>
<protein>
    <recommendedName>
        <fullName evidence="1">NOT2/NOT3/NOT5 C-terminal domain-containing protein</fullName>
    </recommendedName>
</protein>
<dbReference type="GO" id="GO:0030015">
    <property type="term" value="C:CCR4-NOT core complex"/>
    <property type="evidence" value="ECO:0007669"/>
    <property type="project" value="UniProtKB-ARBA"/>
</dbReference>
<proteinExistence type="predicted"/>
<dbReference type="Proteomes" id="UP000011082">
    <property type="component" value="Unassembled WGS sequence"/>
</dbReference>
<organism evidence="2 3">
    <name type="scientific">Vittaforma corneae (strain ATCC 50505)</name>
    <name type="common">Microsporidian parasite</name>
    <name type="synonym">Nosema corneum</name>
    <dbReference type="NCBI Taxonomy" id="993615"/>
    <lineage>
        <taxon>Eukaryota</taxon>
        <taxon>Fungi</taxon>
        <taxon>Fungi incertae sedis</taxon>
        <taxon>Microsporidia</taxon>
        <taxon>Nosematidae</taxon>
        <taxon>Vittaforma</taxon>
    </lineage>
</organism>
<gene>
    <name evidence="2" type="ORF">VICG_01338</name>
</gene>
<dbReference type="GO" id="GO:0006355">
    <property type="term" value="P:regulation of DNA-templated transcription"/>
    <property type="evidence" value="ECO:0007669"/>
    <property type="project" value="InterPro"/>
</dbReference>
<dbReference type="InterPro" id="IPR007282">
    <property type="entry name" value="NOT2/3/5_C"/>
</dbReference>
<dbReference type="OrthoDB" id="25391at2759"/>
<dbReference type="STRING" id="993615.L2GM90"/>
<dbReference type="VEuPathDB" id="MicrosporidiaDB:VICG_01338"/>
<feature type="domain" description="NOT2/NOT3/NOT5 C-terminal" evidence="1">
    <location>
        <begin position="51"/>
        <end position="143"/>
    </location>
</feature>
<dbReference type="RefSeq" id="XP_007604784.1">
    <property type="nucleotide sequence ID" value="XM_007604722.1"/>
</dbReference>
<evidence type="ECO:0000313" key="3">
    <source>
        <dbReference type="Proteomes" id="UP000011082"/>
    </source>
</evidence>
<evidence type="ECO:0000259" key="1">
    <source>
        <dbReference type="Pfam" id="PF04153"/>
    </source>
</evidence>
<accession>L2GM90</accession>
<dbReference type="AlphaFoldDB" id="L2GM90"/>
<dbReference type="GeneID" id="19882049"/>
<dbReference type="HOGENOM" id="CLU_130565_0_0_1"/>
<dbReference type="Pfam" id="PF04153">
    <property type="entry name" value="NOT2_3_5_C"/>
    <property type="match status" value="1"/>
</dbReference>
<dbReference type="Gene3D" id="2.30.30.1020">
    <property type="entry name" value="CCR4-NOT complex subunit 2/3/5, C-terminal domain"/>
    <property type="match status" value="1"/>
</dbReference>
<name>L2GM90_VITCO</name>